<accession>A0AAV1HZZ7</accession>
<sequence>MPTVLEEASSVLPPVTTAQEVREGSSSPQDAQSINQAEERSADEEGLQLVLNRLKALEQENDGPERRELLRRRKKQLKDILSQHKDSSGRGQPQALLKRFEQEYHERTRLDAEMIFLRKKHDAAVKGHTQAHAELQGKAALVEKLQELARSLQAQNKQIKEEDLLKRQSMLTDFQSTVDDIKARVTDGQAMQEEALKEKQAVQQRLQSAVDMQSALEKAYQAKEKEVALKLELAAARLKQAEAEVVRHEKVAQSFRQQYEEAADIIADMGAKYQAFEQGIQQNMETFKQMKEESVKQTQLNAQMAKLLRKRDKECAHQQEELAGAQAKAVQLAVENQKLKEQMAGDAAGHAQLDRLQAQNSTLQKLSRKLQEEVRCLRAGDSAPSTAAGNGTDAAVQQEPMDDGPATPAS</sequence>
<evidence type="ECO:0000313" key="4">
    <source>
        <dbReference type="EMBL" id="CAK0755715.1"/>
    </source>
</evidence>
<proteinExistence type="inferred from homology"/>
<feature type="coiled-coil region" evidence="2">
    <location>
        <begin position="224"/>
        <end position="258"/>
    </location>
</feature>
<comment type="caution">
    <text evidence="4">The sequence shown here is derived from an EMBL/GenBank/DDBJ whole genome shotgun (WGS) entry which is preliminary data.</text>
</comment>
<dbReference type="Proteomes" id="UP001314263">
    <property type="component" value="Unassembled WGS sequence"/>
</dbReference>
<gene>
    <name evidence="4" type="ORF">CVIRNUC_002396</name>
</gene>
<keyword evidence="5" id="KW-1185">Reference proteome</keyword>
<feature type="coiled-coil region" evidence="2">
    <location>
        <begin position="135"/>
        <end position="165"/>
    </location>
</feature>
<evidence type="ECO:0000256" key="2">
    <source>
        <dbReference type="SAM" id="Coils"/>
    </source>
</evidence>
<dbReference type="AlphaFoldDB" id="A0AAV1HZZ7"/>
<feature type="compositionally biased region" description="Polar residues" evidence="3">
    <location>
        <begin position="16"/>
        <end position="36"/>
    </location>
</feature>
<protein>
    <submittedName>
        <fullName evidence="4">Uncharacterized protein</fullName>
    </submittedName>
</protein>
<evidence type="ECO:0000256" key="1">
    <source>
        <dbReference type="ARBA" id="ARBA00009550"/>
    </source>
</evidence>
<dbReference type="Pfam" id="PF09728">
    <property type="entry name" value="Taxilin"/>
    <property type="match status" value="1"/>
</dbReference>
<evidence type="ECO:0000256" key="3">
    <source>
        <dbReference type="SAM" id="MobiDB-lite"/>
    </source>
</evidence>
<dbReference type="PANTHER" id="PTHR16127:SF13">
    <property type="entry name" value="GH01188P"/>
    <property type="match status" value="1"/>
</dbReference>
<name>A0AAV1HZZ7_9CHLO</name>
<dbReference type="InterPro" id="IPR026183">
    <property type="entry name" value="Taxilin_fam"/>
</dbReference>
<comment type="similarity">
    <text evidence="1">Belongs to the taxilin family.</text>
</comment>
<dbReference type="PANTHER" id="PTHR16127">
    <property type="entry name" value="TAXILIN"/>
    <property type="match status" value="1"/>
</dbReference>
<feature type="region of interest" description="Disordered" evidence="3">
    <location>
        <begin position="1"/>
        <end position="45"/>
    </location>
</feature>
<keyword evidence="2" id="KW-0175">Coiled coil</keyword>
<dbReference type="EMBL" id="CAUYUE010000003">
    <property type="protein sequence ID" value="CAK0755715.1"/>
    <property type="molecule type" value="Genomic_DNA"/>
</dbReference>
<organism evidence="4 5">
    <name type="scientific">Coccomyxa viridis</name>
    <dbReference type="NCBI Taxonomy" id="1274662"/>
    <lineage>
        <taxon>Eukaryota</taxon>
        <taxon>Viridiplantae</taxon>
        <taxon>Chlorophyta</taxon>
        <taxon>core chlorophytes</taxon>
        <taxon>Trebouxiophyceae</taxon>
        <taxon>Trebouxiophyceae incertae sedis</taxon>
        <taxon>Coccomyxaceae</taxon>
        <taxon>Coccomyxa</taxon>
    </lineage>
</organism>
<feature type="region of interest" description="Disordered" evidence="3">
    <location>
        <begin position="377"/>
        <end position="410"/>
    </location>
</feature>
<feature type="coiled-coil region" evidence="2">
    <location>
        <begin position="322"/>
        <end position="373"/>
    </location>
</feature>
<dbReference type="GO" id="GO:0019905">
    <property type="term" value="F:syntaxin binding"/>
    <property type="evidence" value="ECO:0007669"/>
    <property type="project" value="InterPro"/>
</dbReference>
<evidence type="ECO:0000313" key="5">
    <source>
        <dbReference type="Proteomes" id="UP001314263"/>
    </source>
</evidence>
<reference evidence="4 5" key="1">
    <citation type="submission" date="2023-10" db="EMBL/GenBank/DDBJ databases">
        <authorList>
            <person name="Maclean D."/>
            <person name="Macfadyen A."/>
        </authorList>
    </citation>
    <scope>NUCLEOTIDE SEQUENCE [LARGE SCALE GENOMIC DNA]</scope>
</reference>